<dbReference type="PROSITE" id="PS51683">
    <property type="entry name" value="SAM_OMT_II"/>
    <property type="match status" value="1"/>
</dbReference>
<dbReference type="InterPro" id="IPR029063">
    <property type="entry name" value="SAM-dependent_MTases_sf"/>
</dbReference>
<evidence type="ECO:0000256" key="2">
    <source>
        <dbReference type="ARBA" id="ARBA00022679"/>
    </source>
</evidence>
<gene>
    <name evidence="5" type="ORF">M7I_6900</name>
</gene>
<dbReference type="EMBL" id="AGUE01000198">
    <property type="protein sequence ID" value="EHK97342.1"/>
    <property type="molecule type" value="Genomic_DNA"/>
</dbReference>
<name>H0EVU3_GLAL7</name>
<comment type="caution">
    <text evidence="5">The sequence shown here is derived from an EMBL/GenBank/DDBJ whole genome shotgun (WGS) entry which is preliminary data.</text>
</comment>
<keyword evidence="6" id="KW-1185">Reference proteome</keyword>
<dbReference type="Proteomes" id="UP000005446">
    <property type="component" value="Unassembled WGS sequence"/>
</dbReference>
<dbReference type="InterPro" id="IPR001077">
    <property type="entry name" value="COMT_C"/>
</dbReference>
<accession>H0EVU3</accession>
<dbReference type="GO" id="GO:0032259">
    <property type="term" value="P:methylation"/>
    <property type="evidence" value="ECO:0007669"/>
    <property type="project" value="UniProtKB-KW"/>
</dbReference>
<reference evidence="5 6" key="1">
    <citation type="journal article" date="2012" name="Eukaryot. Cell">
        <title>Genome sequence of the fungus Glarea lozoyensis: the first genome sequence of a species from the Helotiaceae family.</title>
        <authorList>
            <person name="Youssar L."/>
            <person name="Gruening B.A."/>
            <person name="Erxleben A."/>
            <person name="Guenther S."/>
            <person name="Huettel W."/>
        </authorList>
    </citation>
    <scope>NUCLEOTIDE SEQUENCE [LARGE SCALE GENOMIC DNA]</scope>
    <source>
        <strain evidence="6">ATCC 74030 / MF5533</strain>
    </source>
</reference>
<keyword evidence="3" id="KW-0949">S-adenosyl-L-methionine</keyword>
<evidence type="ECO:0000313" key="6">
    <source>
        <dbReference type="Proteomes" id="UP000005446"/>
    </source>
</evidence>
<dbReference type="InterPro" id="IPR016461">
    <property type="entry name" value="COMT-like"/>
</dbReference>
<protein>
    <submittedName>
        <fullName evidence="5">Putative Sterigmatocystin 8-O-methyltransferase</fullName>
    </submittedName>
</protein>
<evidence type="ECO:0000256" key="3">
    <source>
        <dbReference type="ARBA" id="ARBA00022691"/>
    </source>
</evidence>
<sequence length="216" mass="24692">MRACYFKWPEYFKTKSPEDLVDLRKTPYSFAYGREGLTFYEVLTENPERFNMFNKAMMQQEAGLPILGMFPFKSLEEQVKAEPDRAFMVDIGGGRGQALLAIANETGNVFDAHIYYYRRIMHNYQDDVCISILKQAVAAMGPTSRLLIADLVIPAQTEVGEDMSPYWMDMVMIAIGGKERSEKEFKQLLEDVGLEFVKVWREEGGGQAVVEGRLKQ</sequence>
<evidence type="ECO:0000313" key="5">
    <source>
        <dbReference type="EMBL" id="EHK97342.1"/>
    </source>
</evidence>
<dbReference type="GO" id="GO:0008171">
    <property type="term" value="F:O-methyltransferase activity"/>
    <property type="evidence" value="ECO:0007669"/>
    <property type="project" value="InterPro"/>
</dbReference>
<keyword evidence="1 5" id="KW-0489">Methyltransferase</keyword>
<organism evidence="5 6">
    <name type="scientific">Glarea lozoyensis (strain ATCC 74030 / MF5533)</name>
    <dbReference type="NCBI Taxonomy" id="1104152"/>
    <lineage>
        <taxon>Eukaryota</taxon>
        <taxon>Fungi</taxon>
        <taxon>Dikarya</taxon>
        <taxon>Ascomycota</taxon>
        <taxon>Pezizomycotina</taxon>
        <taxon>Leotiomycetes</taxon>
        <taxon>Helotiales</taxon>
        <taxon>Helotiaceae</taxon>
        <taxon>Glarea</taxon>
    </lineage>
</organism>
<dbReference type="OrthoDB" id="1535081at2759"/>
<dbReference type="PANTHER" id="PTHR43712:SF1">
    <property type="entry name" value="HYPOTHETICAL O-METHYLTRANSFERASE (EUROFUNG)-RELATED"/>
    <property type="match status" value="1"/>
</dbReference>
<dbReference type="PANTHER" id="PTHR43712">
    <property type="entry name" value="PUTATIVE (AFU_ORTHOLOGUE AFUA_4G14580)-RELATED"/>
    <property type="match status" value="1"/>
</dbReference>
<dbReference type="Pfam" id="PF00891">
    <property type="entry name" value="Methyltransf_2"/>
    <property type="match status" value="1"/>
</dbReference>
<evidence type="ECO:0000256" key="1">
    <source>
        <dbReference type="ARBA" id="ARBA00022603"/>
    </source>
</evidence>
<dbReference type="InParanoid" id="H0EVU3"/>
<dbReference type="HOGENOM" id="CLU_1277730_0_0_1"/>
<proteinExistence type="predicted"/>
<feature type="domain" description="O-methyltransferase C-terminal" evidence="4">
    <location>
        <begin position="111"/>
        <end position="193"/>
    </location>
</feature>
<evidence type="ECO:0000259" key="4">
    <source>
        <dbReference type="Pfam" id="PF00891"/>
    </source>
</evidence>
<keyword evidence="2 5" id="KW-0808">Transferase</keyword>
<dbReference type="Gene3D" id="3.40.50.150">
    <property type="entry name" value="Vaccinia Virus protein VP39"/>
    <property type="match status" value="2"/>
</dbReference>
<dbReference type="AlphaFoldDB" id="H0EVU3"/>
<dbReference type="SUPFAM" id="SSF53335">
    <property type="entry name" value="S-adenosyl-L-methionine-dependent methyltransferases"/>
    <property type="match status" value="1"/>
</dbReference>